<comment type="similarity">
    <text evidence="1 4">Belongs to the plant dirigent protein family.</text>
</comment>
<dbReference type="eggNOG" id="ENOG502RY4Y">
    <property type="taxonomic scope" value="Eukaryota"/>
</dbReference>
<protein>
    <recommendedName>
        <fullName evidence="4">Dirigent protein</fullName>
    </recommendedName>
</protein>
<proteinExistence type="inferred from homology"/>
<evidence type="ECO:0000256" key="4">
    <source>
        <dbReference type="RuleBase" id="RU363099"/>
    </source>
</evidence>
<dbReference type="InterPro" id="IPR004265">
    <property type="entry name" value="Dirigent"/>
</dbReference>
<dbReference type="InterPro" id="IPR044859">
    <property type="entry name" value="Allene_oxi_cyc_Dirigent"/>
</dbReference>
<keyword evidence="4" id="KW-0052">Apoplast</keyword>
<dbReference type="GO" id="GO:0009699">
    <property type="term" value="P:phenylpropanoid biosynthetic process"/>
    <property type="evidence" value="ECO:0007669"/>
    <property type="project" value="UniProtKB-ARBA"/>
</dbReference>
<dbReference type="Gene3D" id="2.40.480.10">
    <property type="entry name" value="Allene oxide cyclase-like"/>
    <property type="match status" value="1"/>
</dbReference>
<keyword evidence="6" id="KW-1185">Reference proteome</keyword>
<evidence type="ECO:0000256" key="1">
    <source>
        <dbReference type="ARBA" id="ARBA00010746"/>
    </source>
</evidence>
<evidence type="ECO:0000256" key="2">
    <source>
        <dbReference type="ARBA" id="ARBA00011738"/>
    </source>
</evidence>
<comment type="subcellular location">
    <subcellularLocation>
        <location evidence="4">Secreted</location>
        <location evidence="4">Extracellular space</location>
        <location evidence="4">Apoplast</location>
    </subcellularLocation>
</comment>
<evidence type="ECO:0000256" key="3">
    <source>
        <dbReference type="ARBA" id="ARBA00022525"/>
    </source>
</evidence>
<comment type="subunit">
    <text evidence="2 4">Homodimer.</text>
</comment>
<comment type="function">
    <text evidence="4">Dirigent proteins impart stereoselectivity on the phenoxy radical-coupling reaction, yielding optically active lignans from two molecules of coniferyl alcohol in the biosynthesis of lignans, flavonolignans, and alkaloids and thus plays a central role in plant secondary metabolism.</text>
</comment>
<dbReference type="PANTHER" id="PTHR21495">
    <property type="entry name" value="NUCLEOPORIN-RELATED"/>
    <property type="match status" value="1"/>
</dbReference>
<gene>
    <name evidence="5" type="ORF">MIMGU_mgv1a025367mg</name>
</gene>
<keyword evidence="3 4" id="KW-0964">Secreted</keyword>
<accession>A0A022RD31</accession>
<reference evidence="5 6" key="1">
    <citation type="journal article" date="2013" name="Proc. Natl. Acad. Sci. U.S.A.">
        <title>Fine-scale variation in meiotic recombination in Mimulus inferred from population shotgun sequencing.</title>
        <authorList>
            <person name="Hellsten U."/>
            <person name="Wright K.M."/>
            <person name="Jenkins J."/>
            <person name="Shu S."/>
            <person name="Yuan Y."/>
            <person name="Wessler S.R."/>
            <person name="Schmutz J."/>
            <person name="Willis J.H."/>
            <person name="Rokhsar D.S."/>
        </authorList>
    </citation>
    <scope>NUCLEOTIDE SEQUENCE [LARGE SCALE GENOMIC DNA]</scope>
    <source>
        <strain evidence="6">cv. DUN x IM62</strain>
    </source>
</reference>
<dbReference type="AlphaFoldDB" id="A0A022RD31"/>
<name>A0A022RD31_ERYGU</name>
<dbReference type="Pfam" id="PF03018">
    <property type="entry name" value="Dirigent"/>
    <property type="match status" value="1"/>
</dbReference>
<dbReference type="GO" id="GO:0048046">
    <property type="term" value="C:apoplast"/>
    <property type="evidence" value="ECO:0007669"/>
    <property type="project" value="UniProtKB-SubCell"/>
</dbReference>
<dbReference type="STRING" id="4155.A0A022RD31"/>
<evidence type="ECO:0000313" key="5">
    <source>
        <dbReference type="EMBL" id="EYU37929.1"/>
    </source>
</evidence>
<dbReference type="EMBL" id="KI630513">
    <property type="protein sequence ID" value="EYU37929.1"/>
    <property type="molecule type" value="Genomic_DNA"/>
</dbReference>
<sequence length="151" mass="16244">MKQKVTELHFYLHDVVSGPHPTNIPIATANSTATSPTFFGLIAAMDDLLTVGPTRNSTTVGRAQGLFGSTSLDEIGFHMTFNIVFTAGKYNGSTLSLAGHNPFLDEFRELPVVGGSGVFRLARGTALLDTVSYNMTSGDAIVEYDIMVLHY</sequence>
<dbReference type="Proteomes" id="UP000030748">
    <property type="component" value="Unassembled WGS sequence"/>
</dbReference>
<evidence type="ECO:0000313" key="6">
    <source>
        <dbReference type="Proteomes" id="UP000030748"/>
    </source>
</evidence>
<organism evidence="5 6">
    <name type="scientific">Erythranthe guttata</name>
    <name type="common">Yellow monkey flower</name>
    <name type="synonym">Mimulus guttatus</name>
    <dbReference type="NCBI Taxonomy" id="4155"/>
    <lineage>
        <taxon>Eukaryota</taxon>
        <taxon>Viridiplantae</taxon>
        <taxon>Streptophyta</taxon>
        <taxon>Embryophyta</taxon>
        <taxon>Tracheophyta</taxon>
        <taxon>Spermatophyta</taxon>
        <taxon>Magnoliopsida</taxon>
        <taxon>eudicotyledons</taxon>
        <taxon>Gunneridae</taxon>
        <taxon>Pentapetalae</taxon>
        <taxon>asterids</taxon>
        <taxon>lamiids</taxon>
        <taxon>Lamiales</taxon>
        <taxon>Phrymaceae</taxon>
        <taxon>Erythranthe</taxon>
    </lineage>
</organism>